<feature type="transmembrane region" description="Helical" evidence="1">
    <location>
        <begin position="230"/>
        <end position="252"/>
    </location>
</feature>
<dbReference type="RefSeq" id="WP_191206499.1">
    <property type="nucleotide sequence ID" value="NZ_JACXZA010000008.1"/>
</dbReference>
<keyword evidence="1" id="KW-1133">Transmembrane helix</keyword>
<protein>
    <submittedName>
        <fullName evidence="2">ABC transporter permease subunit</fullName>
    </submittedName>
</protein>
<proteinExistence type="predicted"/>
<keyword evidence="1" id="KW-0472">Membrane</keyword>
<evidence type="ECO:0000256" key="1">
    <source>
        <dbReference type="SAM" id="Phobius"/>
    </source>
</evidence>
<feature type="transmembrane region" description="Helical" evidence="1">
    <location>
        <begin position="160"/>
        <end position="177"/>
    </location>
</feature>
<name>A0ABR8N1Z2_9BACL</name>
<dbReference type="PANTHER" id="PTHR43471">
    <property type="entry name" value="ABC TRANSPORTER PERMEASE"/>
    <property type="match status" value="1"/>
</dbReference>
<feature type="transmembrane region" description="Helical" evidence="1">
    <location>
        <begin position="184"/>
        <end position="202"/>
    </location>
</feature>
<evidence type="ECO:0000313" key="2">
    <source>
        <dbReference type="EMBL" id="MBD3922194.1"/>
    </source>
</evidence>
<dbReference type="EMBL" id="JACXZA010000008">
    <property type="protein sequence ID" value="MBD3922194.1"/>
    <property type="molecule type" value="Genomic_DNA"/>
</dbReference>
<dbReference type="Pfam" id="PF12679">
    <property type="entry name" value="ABC2_membrane_2"/>
    <property type="match status" value="1"/>
</dbReference>
<accession>A0ABR8N1Z2</accession>
<evidence type="ECO:0000313" key="3">
    <source>
        <dbReference type="Proteomes" id="UP000609346"/>
    </source>
</evidence>
<comment type="caution">
    <text evidence="2">The sequence shown here is derived from an EMBL/GenBank/DDBJ whole genome shotgun (WGS) entry which is preliminary data.</text>
</comment>
<feature type="transmembrane region" description="Helical" evidence="1">
    <location>
        <begin position="115"/>
        <end position="140"/>
    </location>
</feature>
<gene>
    <name evidence="2" type="ORF">H8B09_25790</name>
</gene>
<feature type="transmembrane region" description="Helical" evidence="1">
    <location>
        <begin position="76"/>
        <end position="94"/>
    </location>
</feature>
<reference evidence="2 3" key="1">
    <citation type="submission" date="2020-09" db="EMBL/GenBank/DDBJ databases">
        <title>Paenibacillus sp. strain PR3 16S rRNA gene Genome sequencing and assembly.</title>
        <authorList>
            <person name="Kim J."/>
        </authorList>
    </citation>
    <scope>NUCLEOTIDE SEQUENCE [LARGE SCALE GENOMIC DNA]</scope>
    <source>
        <strain evidence="2 3">PR3</strain>
    </source>
</reference>
<dbReference type="Proteomes" id="UP000609346">
    <property type="component" value="Unassembled WGS sequence"/>
</dbReference>
<sequence length="257" mass="27471">MIGFMPMLTKELRELVSSLKILYIPIVFTLLVITQPVTMKMLPTLLKDASGLPEGAIIQIPEPTVLEVMGSLLPKFGSLGCIIIILIIMGEIAGERASGVMAMVFAKPISYAGYFTAKLLAGSLLVVASLFAGMIISTYYTEIMFDKVDWLDAMLGTLLYVPYVLLAVAIALSCSAFMKSQVGAGGVAFVIFLVLTTVPQYLGSFLRKVSPSRLADEASKVVMGSADAHIVAPLVGTLVLCAVFIGAGLLMLRRQEV</sequence>
<feature type="transmembrane region" description="Helical" evidence="1">
    <location>
        <begin position="21"/>
        <end position="38"/>
    </location>
</feature>
<keyword evidence="1" id="KW-0812">Transmembrane</keyword>
<keyword evidence="3" id="KW-1185">Reference proteome</keyword>
<organism evidence="2 3">
    <name type="scientific">Paenibacillus terricola</name>
    <dbReference type="NCBI Taxonomy" id="2763503"/>
    <lineage>
        <taxon>Bacteria</taxon>
        <taxon>Bacillati</taxon>
        <taxon>Bacillota</taxon>
        <taxon>Bacilli</taxon>
        <taxon>Bacillales</taxon>
        <taxon>Paenibacillaceae</taxon>
        <taxon>Paenibacillus</taxon>
    </lineage>
</organism>